<comment type="caution">
    <text evidence="2">The sequence shown here is derived from an EMBL/GenBank/DDBJ whole genome shotgun (WGS) entry which is preliminary data.</text>
</comment>
<dbReference type="SUPFAM" id="SSF141673">
    <property type="entry name" value="MOSC N-terminal domain-like"/>
    <property type="match status" value="1"/>
</dbReference>
<dbReference type="EMBL" id="BMXA01000002">
    <property type="protein sequence ID" value="GHA03958.1"/>
    <property type="molecule type" value="Genomic_DNA"/>
</dbReference>
<dbReference type="InterPro" id="IPR005302">
    <property type="entry name" value="MoCF_Sase_C"/>
</dbReference>
<evidence type="ECO:0000259" key="1">
    <source>
        <dbReference type="PROSITE" id="PS51340"/>
    </source>
</evidence>
<feature type="domain" description="MOSC" evidence="1">
    <location>
        <begin position="122"/>
        <end position="262"/>
    </location>
</feature>
<dbReference type="InterPro" id="IPR005303">
    <property type="entry name" value="MOCOS_middle"/>
</dbReference>
<sequence>MDKLTISGLYLHPLKSAAALIVEALNFDSRGPQFDRHWMVVDQNGKFRSQRHHPKMSLIEPVLHAGRLSLKAPGMPRIDLGQPGSSQSVTVWDDTLIAGDCGATAANWMSEYLGVMSRVVVLTQDSLRRVDRQYSSGEETVGFADGYPCLIASQASLDDLNQYLKPPIDMRRFRPNIVISGSAPYAEDQWQKLKIGDMIFDLVKPCSRCIIPSIDPDSGEKQMAVNQVLMAHRRRGRNTFFGQNAIHQGRGELRIGQTVEVISEK</sequence>
<dbReference type="GO" id="GO:0030151">
    <property type="term" value="F:molybdenum ion binding"/>
    <property type="evidence" value="ECO:0007669"/>
    <property type="project" value="InterPro"/>
</dbReference>
<dbReference type="PANTHER" id="PTHR14237:SF19">
    <property type="entry name" value="MITOCHONDRIAL AMIDOXIME REDUCING COMPONENT 1"/>
    <property type="match status" value="1"/>
</dbReference>
<proteinExistence type="predicted"/>
<reference evidence="2" key="1">
    <citation type="journal article" date="2014" name="Int. J. Syst. Evol. Microbiol.">
        <title>Complete genome sequence of Corynebacterium casei LMG S-19264T (=DSM 44701T), isolated from a smear-ripened cheese.</title>
        <authorList>
            <consortium name="US DOE Joint Genome Institute (JGI-PGF)"/>
            <person name="Walter F."/>
            <person name="Albersmeier A."/>
            <person name="Kalinowski J."/>
            <person name="Ruckert C."/>
        </authorList>
    </citation>
    <scope>NUCLEOTIDE SEQUENCE</scope>
    <source>
        <strain evidence="2">KCTC 12711</strain>
    </source>
</reference>
<dbReference type="GO" id="GO:0003824">
    <property type="term" value="F:catalytic activity"/>
    <property type="evidence" value="ECO:0007669"/>
    <property type="project" value="InterPro"/>
</dbReference>
<dbReference type="InterPro" id="IPR011037">
    <property type="entry name" value="Pyrv_Knase-like_insert_dom_sf"/>
</dbReference>
<protein>
    <submittedName>
        <fullName evidence="2">Molybdenum cofactor sulfurase</fullName>
    </submittedName>
</protein>
<dbReference type="Pfam" id="PF03473">
    <property type="entry name" value="MOSC"/>
    <property type="match status" value="1"/>
</dbReference>
<dbReference type="GO" id="GO:0030170">
    <property type="term" value="F:pyridoxal phosphate binding"/>
    <property type="evidence" value="ECO:0007669"/>
    <property type="project" value="InterPro"/>
</dbReference>
<evidence type="ECO:0000313" key="3">
    <source>
        <dbReference type="Proteomes" id="UP000614811"/>
    </source>
</evidence>
<organism evidence="2 3">
    <name type="scientific">Arenicella chitinivorans</name>
    <dbReference type="NCBI Taxonomy" id="1329800"/>
    <lineage>
        <taxon>Bacteria</taxon>
        <taxon>Pseudomonadati</taxon>
        <taxon>Pseudomonadota</taxon>
        <taxon>Gammaproteobacteria</taxon>
        <taxon>Arenicellales</taxon>
        <taxon>Arenicellaceae</taxon>
        <taxon>Arenicella</taxon>
    </lineage>
</organism>
<accession>A0A918VIF1</accession>
<dbReference type="PROSITE" id="PS51340">
    <property type="entry name" value="MOSC"/>
    <property type="match status" value="1"/>
</dbReference>
<dbReference type="Proteomes" id="UP000614811">
    <property type="component" value="Unassembled WGS sequence"/>
</dbReference>
<name>A0A918VIF1_9GAMM</name>
<dbReference type="SUPFAM" id="SSF50800">
    <property type="entry name" value="PK beta-barrel domain-like"/>
    <property type="match status" value="1"/>
</dbReference>
<reference evidence="2" key="2">
    <citation type="submission" date="2020-09" db="EMBL/GenBank/DDBJ databases">
        <authorList>
            <person name="Sun Q."/>
            <person name="Kim S."/>
        </authorList>
    </citation>
    <scope>NUCLEOTIDE SEQUENCE</scope>
    <source>
        <strain evidence="2">KCTC 12711</strain>
    </source>
</reference>
<gene>
    <name evidence="2" type="ORF">GCM10008090_11550</name>
</gene>
<dbReference type="RefSeq" id="WP_189399093.1">
    <property type="nucleotide sequence ID" value="NZ_BMXA01000002.1"/>
</dbReference>
<dbReference type="AlphaFoldDB" id="A0A918VIF1"/>
<dbReference type="PANTHER" id="PTHR14237">
    <property type="entry name" value="MOLYBDOPTERIN COFACTOR SULFURASE MOSC"/>
    <property type="match status" value="1"/>
</dbReference>
<dbReference type="Pfam" id="PF03476">
    <property type="entry name" value="MOSC_N"/>
    <property type="match status" value="1"/>
</dbReference>
<keyword evidence="3" id="KW-1185">Reference proteome</keyword>
<evidence type="ECO:0000313" key="2">
    <source>
        <dbReference type="EMBL" id="GHA03958.1"/>
    </source>
</evidence>